<gene>
    <name evidence="13" type="ORF">HGP29_12980</name>
</gene>
<feature type="active site" description="Charge relay system" evidence="10">
    <location>
        <position position="255"/>
    </location>
</feature>
<dbReference type="InterPro" id="IPR036852">
    <property type="entry name" value="Peptidase_S8/S53_dom_sf"/>
</dbReference>
<evidence type="ECO:0000256" key="5">
    <source>
        <dbReference type="ARBA" id="ARBA00022670"/>
    </source>
</evidence>
<feature type="signal peptide" evidence="11">
    <location>
        <begin position="1"/>
        <end position="21"/>
    </location>
</feature>
<evidence type="ECO:0000313" key="13">
    <source>
        <dbReference type="EMBL" id="NLR92133.1"/>
    </source>
</evidence>
<dbReference type="Gene3D" id="2.60.40.10">
    <property type="entry name" value="Immunoglobulins"/>
    <property type="match status" value="2"/>
</dbReference>
<dbReference type="InterPro" id="IPR023828">
    <property type="entry name" value="Peptidase_S8_Ser-AS"/>
</dbReference>
<dbReference type="Pfam" id="PF16361">
    <property type="entry name" value="Peptidase_S8_N"/>
    <property type="match status" value="1"/>
</dbReference>
<keyword evidence="14" id="KW-1185">Reference proteome</keyword>
<dbReference type="PROSITE" id="PS00137">
    <property type="entry name" value="SUBTILASE_HIS"/>
    <property type="match status" value="1"/>
</dbReference>
<dbReference type="Pfam" id="PF22544">
    <property type="entry name" value="HYDIN_VesB_CFA65-like_Ig"/>
    <property type="match status" value="1"/>
</dbReference>
<dbReference type="PANTHER" id="PTHR43806:SF11">
    <property type="entry name" value="CEREVISIN-RELATED"/>
    <property type="match status" value="1"/>
</dbReference>
<dbReference type="Pfam" id="PF00082">
    <property type="entry name" value="Peptidase_S8"/>
    <property type="match status" value="1"/>
</dbReference>
<evidence type="ECO:0000256" key="1">
    <source>
        <dbReference type="ARBA" id="ARBA00004138"/>
    </source>
</evidence>
<dbReference type="InterPro" id="IPR026444">
    <property type="entry name" value="Secre_tail"/>
</dbReference>
<keyword evidence="7 10" id="KW-0720">Serine protease</keyword>
<dbReference type="GO" id="GO:0004252">
    <property type="term" value="F:serine-type endopeptidase activity"/>
    <property type="evidence" value="ECO:0007669"/>
    <property type="project" value="UniProtKB-UniRule"/>
</dbReference>
<dbReference type="InterPro" id="IPR022398">
    <property type="entry name" value="Peptidase_S8_His-AS"/>
</dbReference>
<dbReference type="Proteomes" id="UP000585050">
    <property type="component" value="Unassembled WGS sequence"/>
</dbReference>
<evidence type="ECO:0000256" key="3">
    <source>
        <dbReference type="ARBA" id="ARBA00011073"/>
    </source>
</evidence>
<dbReference type="InterPro" id="IPR000209">
    <property type="entry name" value="Peptidase_S8/S53_dom"/>
</dbReference>
<dbReference type="InterPro" id="IPR013783">
    <property type="entry name" value="Ig-like_fold"/>
</dbReference>
<dbReference type="GO" id="GO:0006508">
    <property type="term" value="P:proteolysis"/>
    <property type="evidence" value="ECO:0007669"/>
    <property type="project" value="UniProtKB-KW"/>
</dbReference>
<sequence>MINRFLLLLGTLMCLIHPSFSQQPAVEKGKIRIKFTQETIRQFKTIETSGMNQQIDQTGVTQIDNFNSNLGIKTFKRLFPFSPKHEAKHREYELHQWYEVRFDQNISTDAMINQYEALGVAEIVKPVYSKDYVEPNNLVPHTASSSQRVQNTMPFDDPFLHEQWHYENYGDIIGTADSDIDLFKAWETTTGTNDVIVAIIDGGIDVTHDDLVDAMWINEAEANGEPGVDDDQNGYVDDINGYNFVSGGNASATDHGTHVGGTVAARNNNGIGVGGVAGGDGSKESGARLMSCQIFLQTGSSTGVPNAFVYAADNGAVIAQNSWSYTSTGYYEQEVLDAIDYFIAEAGQYEDSPMKGGIVFFSAGNTGENHEIWPSRYDNVVAVAASQASNHPTGYTTHGTWVDIMAPGGSLFETQIEGVLSTVPGNKYAFMQGTSMACPHVSGVAALVLSQFGGDDFTPEDLKQRIVDFSDPFESDMHEYWNGLVGRGILNAVNSLSVNADKRPNAPQLYAENISHDSFDVSWKVPTDEDDEKPSHFQVWFSDVELTEDTYENITPYVFENALNAGEEFTLSIGNTREKKDFYFIVKAMDKWGNLSERSNILKVTTADAPRLVLEQDSIILEIDVTKEAYLEEPVIIKNIKNGTLEWTSYAKNYGYIPEESLDEYLAKVNFVVDTKNKISFDEKGLPHITLYKAEEKSQIGYASPNNEGITTNIVSKALTRDQQFDTLKQIGVYRSGLQYDWDQWPDNVLGVESPTTVGFSHATVFEVTRGYTFNLTHVAAFVYATNTDDPIIIEIRKGGTKPTEAETIHTQEYMVQDSTLGWIEVPLTRNFRFEDGEMFWIVMHHPIGDQYPITCNLSGTWPGETFWVSRNSGRTFENAQNTAVWVYYYLKVRALSTGNDGAWVYLDPHEGVVKPNSTSNPILKLDPSTLVNGLHKSAIGFYTNDPNYPAASIYVDLMVKGQTADLEFEKINALENCFVGVKKYHEIEIENSGYGNLEIYDGTSTISGVELILDDTTFITAQNEGKLAFSYTPQSVGMQQGTITLETNIGDVELLVTANCASPSIATLSSTNLTETVDYEEEDETTVTVKLSNTGDYPLTYHIPADLYEKYSGNEYDIREMFNDGNYPASDVDDPRRVSSMYTYITSDEADGPMEGAFEDISRTGTPISHITQGYNNALDIPMDMDFPYFDGTYNHININADGVVGFGKLWTSLTRDFSFPYTNSAQGGMAIMWFNFDPMVDFKTGISGGEIYYESKGDRFIVQYHKVRDHGADDGEMTLQIVLFDNGDFEYRYKDVEGLETYKQGLVGFQNMEEDYGITIQDRTQNKKEHDYVSPIKDNLVIRFNRHENKPFVKSVTPSEGTLLSGEEVELEVIINHKEFNLFDGVHRNKLFVFNNGIDPYTELDIDLTVNGEEDINFDNEDVDFGSVTENASYQEEITITNDGSKGVEITSFNLNDPFSHDLELPYWVAPQSENKILVNYNPLSKGTDSETTKMVFSNGEETEITLEGISLESPNLTADVASIEININSGEKTTESFEISNESDDQDLWYTLLARGGFSFEELDYSTVAAADTNAFEYGIVDTQEDEYGYVQYQYTSIVAEENHVTVQADAYYEIDLPFEFSYFGKEYSKAWMNENGFVAIEEPQVGTNNTHPIFTNEDSQSGLIAPHWALFTVNKVVENSGLYIKKYDDKVVFEWHMMIHSWGESVGGSANFQAILHEDGRIQFVYEDVDSYDGEFNFGLESGDEKYVIDLGRDGVEWESIYEVPFDDHRIITFTPPAKGRLDNRDSQTFDVSFSASGLFDGQYFDTLKLLSNSSFADSLVEIPVEINVTGEASPEVDNAIAMGNRYYQEDITYYDTMMIKNNGTKSFEVTELHYNKGLDYEFVLMNGSRLVTSSSGSLYTPIDVAPMSTDTLVLVYSPDELTTLSDNITWVANGETFNTELSGQLVDPPVLVVDTEDVRIKAEGQESETHQIVVENRGNSSLEFNAEIIYKLTQGQDYDRNDDSPVFADSLTYEHNNDQNAQGYWASLGGQPTSVATRYTASESGFLITHIRSNVDYINNGVYTVRVEVIKGGDSPEEGEVVGLENFTLDITSGAKWMLLALEEPIFLESNDEYWVVVHHPPGYFNAGFDLDYTDDYDFNDHLVSFDGGDSWGYDTYQQRIWKTRALTLTAPDGWFSIDEVSGTVAPNSKQVLESTVDLSKISDGNYLAVTRISSNDPFSGNEDVNFFIDGNKKPIFKYTPDQIEEYLYAKENEKATFNLMASDPEGGVLTFDIDTALHFGKMEIINDSIAQIVLTPGFEDAGEYEFEVSVMDDLGAKQVHQLKLLVENTNRPPVVAVIPELFMNATFGDLEMISLPTNVTDPDNDQLGYFVQNFHPEFVEVAYGDDEVIIIPKEEGVAVLAYGADDFNGGFSYQFIYVIVEGSITNIDGETEFSVKVYPNPTSDITNIELQLEESTQVDIQLFNIQGQRIKQILNKRLPAGPHLIPSNLQNQNSGMYLYKMLMNGEDQEILKVLKK</sequence>
<feature type="active site" description="Charge relay system" evidence="10">
    <location>
        <position position="201"/>
    </location>
</feature>
<comment type="subcellular location">
    <subcellularLocation>
        <location evidence="1">Cell projection</location>
        <location evidence="1">Cilium</location>
    </subcellularLocation>
    <subcellularLocation>
        <location evidence="2">Cytoplasm</location>
    </subcellularLocation>
</comment>
<keyword evidence="5 10" id="KW-0645">Protease</keyword>
<dbReference type="PROSITE" id="PS00138">
    <property type="entry name" value="SUBTILASE_SER"/>
    <property type="match status" value="1"/>
</dbReference>
<evidence type="ECO:0000256" key="10">
    <source>
        <dbReference type="PROSITE-ProRule" id="PRU01240"/>
    </source>
</evidence>
<dbReference type="PROSITE" id="PS51892">
    <property type="entry name" value="SUBTILASE"/>
    <property type="match status" value="1"/>
</dbReference>
<feature type="domain" description="Fibronectin type-III" evidence="12">
    <location>
        <begin position="503"/>
        <end position="609"/>
    </location>
</feature>
<dbReference type="InterPro" id="IPR050131">
    <property type="entry name" value="Peptidase_S8_subtilisin-like"/>
</dbReference>
<dbReference type="PRINTS" id="PR00723">
    <property type="entry name" value="SUBTILISIN"/>
</dbReference>
<dbReference type="InterPro" id="IPR032304">
    <property type="entry name" value="Peptidase_S8_N"/>
</dbReference>
<feature type="active site" description="Charge relay system" evidence="10">
    <location>
        <position position="435"/>
    </location>
</feature>
<keyword evidence="8" id="KW-0969">Cilium</keyword>
<keyword evidence="6 10" id="KW-0378">Hydrolase</keyword>
<evidence type="ECO:0000256" key="9">
    <source>
        <dbReference type="ARBA" id="ARBA00023273"/>
    </source>
</evidence>
<organism evidence="13 14">
    <name type="scientific">Flammeovirga agarivorans</name>
    <dbReference type="NCBI Taxonomy" id="2726742"/>
    <lineage>
        <taxon>Bacteria</taxon>
        <taxon>Pseudomonadati</taxon>
        <taxon>Bacteroidota</taxon>
        <taxon>Cytophagia</taxon>
        <taxon>Cytophagales</taxon>
        <taxon>Flammeovirgaceae</taxon>
        <taxon>Flammeovirga</taxon>
    </lineage>
</organism>
<dbReference type="InterPro" id="IPR015500">
    <property type="entry name" value="Peptidase_S8_subtilisin-rel"/>
</dbReference>
<dbReference type="PANTHER" id="PTHR43806">
    <property type="entry name" value="PEPTIDASE S8"/>
    <property type="match status" value="1"/>
</dbReference>
<name>A0A7X8XWA4_9BACT</name>
<evidence type="ECO:0000313" key="14">
    <source>
        <dbReference type="Proteomes" id="UP000585050"/>
    </source>
</evidence>
<comment type="caution">
    <text evidence="13">The sequence shown here is derived from an EMBL/GenBank/DDBJ whole genome shotgun (WGS) entry which is preliminary data.</text>
</comment>
<evidence type="ECO:0000259" key="12">
    <source>
        <dbReference type="PROSITE" id="PS50853"/>
    </source>
</evidence>
<evidence type="ECO:0000256" key="11">
    <source>
        <dbReference type="SAM" id="SignalP"/>
    </source>
</evidence>
<protein>
    <submittedName>
        <fullName evidence="13">S8 family serine peptidase</fullName>
    </submittedName>
</protein>
<dbReference type="InterPro" id="IPR003961">
    <property type="entry name" value="FN3_dom"/>
</dbReference>
<keyword evidence="11" id="KW-0732">Signal</keyword>
<proteinExistence type="inferred from homology"/>
<feature type="chain" id="PRO_5030830188" evidence="11">
    <location>
        <begin position="22"/>
        <end position="2522"/>
    </location>
</feature>
<evidence type="ECO:0000256" key="4">
    <source>
        <dbReference type="ARBA" id="ARBA00022490"/>
    </source>
</evidence>
<evidence type="ECO:0000256" key="8">
    <source>
        <dbReference type="ARBA" id="ARBA00023069"/>
    </source>
</evidence>
<comment type="similarity">
    <text evidence="3 10">Belongs to the peptidase S8 family.</text>
</comment>
<dbReference type="NCBIfam" id="TIGR04183">
    <property type="entry name" value="Por_Secre_tail"/>
    <property type="match status" value="1"/>
</dbReference>
<keyword evidence="4" id="KW-0963">Cytoplasm</keyword>
<accession>A0A7X8XWA4</accession>
<dbReference type="SUPFAM" id="SSF52743">
    <property type="entry name" value="Subtilisin-like"/>
    <property type="match status" value="1"/>
</dbReference>
<evidence type="ECO:0000256" key="7">
    <source>
        <dbReference type="ARBA" id="ARBA00022825"/>
    </source>
</evidence>
<dbReference type="RefSeq" id="WP_168882838.1">
    <property type="nucleotide sequence ID" value="NZ_JABAIL010000003.1"/>
</dbReference>
<dbReference type="Gene3D" id="3.40.50.200">
    <property type="entry name" value="Peptidase S8/S53 domain"/>
    <property type="match status" value="1"/>
</dbReference>
<dbReference type="InterPro" id="IPR036116">
    <property type="entry name" value="FN3_sf"/>
</dbReference>
<evidence type="ECO:0000256" key="6">
    <source>
        <dbReference type="ARBA" id="ARBA00022801"/>
    </source>
</evidence>
<dbReference type="InterPro" id="IPR053879">
    <property type="entry name" value="HYDIN_VesB_CFA65-like_Ig"/>
</dbReference>
<dbReference type="EMBL" id="JABAIL010000003">
    <property type="protein sequence ID" value="NLR92133.1"/>
    <property type="molecule type" value="Genomic_DNA"/>
</dbReference>
<reference evidence="13 14" key="1">
    <citation type="submission" date="2020-04" db="EMBL/GenBank/DDBJ databases">
        <title>Flammeovirga sp. SR4, a novel species isolated from seawater.</title>
        <authorList>
            <person name="Wang X."/>
        </authorList>
    </citation>
    <scope>NUCLEOTIDE SEQUENCE [LARGE SCALE GENOMIC DNA]</scope>
    <source>
        <strain evidence="13 14">SR4</strain>
    </source>
</reference>
<keyword evidence="9" id="KW-0966">Cell projection</keyword>
<dbReference type="PROSITE" id="PS50853">
    <property type="entry name" value="FN3"/>
    <property type="match status" value="1"/>
</dbReference>
<dbReference type="SUPFAM" id="SSF49265">
    <property type="entry name" value="Fibronectin type III"/>
    <property type="match status" value="1"/>
</dbReference>
<dbReference type="Pfam" id="PF18962">
    <property type="entry name" value="Por_Secre_tail"/>
    <property type="match status" value="1"/>
</dbReference>
<evidence type="ECO:0000256" key="2">
    <source>
        <dbReference type="ARBA" id="ARBA00004496"/>
    </source>
</evidence>